<keyword evidence="1" id="KW-0175">Coiled coil</keyword>
<gene>
    <name evidence="2" type="ORF">NDU88_010143</name>
</gene>
<comment type="caution">
    <text evidence="2">The sequence shown here is derived from an EMBL/GenBank/DDBJ whole genome shotgun (WGS) entry which is preliminary data.</text>
</comment>
<sequence>MFLPQDTCRKVKKSVEDAEMKTNALRQNSLFLEEKLNYLRLKVQDEDVGKQEKEWQELEERLAPGITRDNAETLFDPLSGFHSLPLGPEQIRIRELHRAITVIVASIGSLQYSLERSVQEARRESELNVLQEMKVMAVSLEGVRDSLLDLDGKCEKENLLHKEVHRMVSHISSRFDAFLPQWERSQKEQSQILQTIKELQASTDDILSRYCAATDCQKVPSVVAIRLIKVRLQVCLD</sequence>
<dbReference type="Proteomes" id="UP001066276">
    <property type="component" value="Chromosome 7"/>
</dbReference>
<evidence type="ECO:0000313" key="2">
    <source>
        <dbReference type="EMBL" id="KAJ1131810.1"/>
    </source>
</evidence>
<reference evidence="2" key="1">
    <citation type="journal article" date="2022" name="bioRxiv">
        <title>Sequencing and chromosome-scale assembly of the giantPleurodeles waltlgenome.</title>
        <authorList>
            <person name="Brown T."/>
            <person name="Elewa A."/>
            <person name="Iarovenko S."/>
            <person name="Subramanian E."/>
            <person name="Araus A.J."/>
            <person name="Petzold A."/>
            <person name="Susuki M."/>
            <person name="Suzuki K.-i.T."/>
            <person name="Hayashi T."/>
            <person name="Toyoda A."/>
            <person name="Oliveira C."/>
            <person name="Osipova E."/>
            <person name="Leigh N.D."/>
            <person name="Simon A."/>
            <person name="Yun M.H."/>
        </authorList>
    </citation>
    <scope>NUCLEOTIDE SEQUENCE</scope>
    <source>
        <strain evidence="2">20211129_DDA</strain>
        <tissue evidence="2">Liver</tissue>
    </source>
</reference>
<dbReference type="InterPro" id="IPR028214">
    <property type="entry name" value="TSKS"/>
</dbReference>
<dbReference type="PANTHER" id="PTHR14351">
    <property type="entry name" value="TESTIS-SPECIFIC SERINE KINASE SUBSTRATE"/>
    <property type="match status" value="1"/>
</dbReference>
<dbReference type="PANTHER" id="PTHR14351:SF1">
    <property type="entry name" value="TESTIS-SPECIFIC SERINE KINASE SUBSTRATE"/>
    <property type="match status" value="1"/>
</dbReference>
<evidence type="ECO:0000313" key="3">
    <source>
        <dbReference type="Proteomes" id="UP001066276"/>
    </source>
</evidence>
<evidence type="ECO:0000256" key="1">
    <source>
        <dbReference type="SAM" id="Coils"/>
    </source>
</evidence>
<dbReference type="GO" id="GO:0005814">
    <property type="term" value="C:centriole"/>
    <property type="evidence" value="ECO:0007669"/>
    <property type="project" value="TreeGrafter"/>
</dbReference>
<dbReference type="EMBL" id="JANPWB010000011">
    <property type="protein sequence ID" value="KAJ1131810.1"/>
    <property type="molecule type" value="Genomic_DNA"/>
</dbReference>
<dbReference type="GO" id="GO:0019901">
    <property type="term" value="F:protein kinase binding"/>
    <property type="evidence" value="ECO:0007669"/>
    <property type="project" value="TreeGrafter"/>
</dbReference>
<dbReference type="AlphaFoldDB" id="A0AAV7Q1C3"/>
<feature type="coiled-coil region" evidence="1">
    <location>
        <begin position="8"/>
        <end position="61"/>
    </location>
</feature>
<proteinExistence type="predicted"/>
<name>A0AAV7Q1C3_PLEWA</name>
<dbReference type="Pfam" id="PF15358">
    <property type="entry name" value="TSKS"/>
    <property type="match status" value="1"/>
</dbReference>
<keyword evidence="3" id="KW-1185">Reference proteome</keyword>
<protein>
    <submittedName>
        <fullName evidence="2">Uncharacterized protein</fullName>
    </submittedName>
</protein>
<accession>A0AAV7Q1C3</accession>
<organism evidence="2 3">
    <name type="scientific">Pleurodeles waltl</name>
    <name type="common">Iberian ribbed newt</name>
    <dbReference type="NCBI Taxonomy" id="8319"/>
    <lineage>
        <taxon>Eukaryota</taxon>
        <taxon>Metazoa</taxon>
        <taxon>Chordata</taxon>
        <taxon>Craniata</taxon>
        <taxon>Vertebrata</taxon>
        <taxon>Euteleostomi</taxon>
        <taxon>Amphibia</taxon>
        <taxon>Batrachia</taxon>
        <taxon>Caudata</taxon>
        <taxon>Salamandroidea</taxon>
        <taxon>Salamandridae</taxon>
        <taxon>Pleurodelinae</taxon>
        <taxon>Pleurodeles</taxon>
    </lineage>
</organism>